<sequence length="447" mass="50341">MFSHSPASFYELYSPLAILLLEKPSIQIQYCTCEFIRIIPESFSTTLGLKSYENRYIYSLLPTGSSTPVTFIISTSGEEGERADSAHDGWICFYEIVFKIGLKLLFHRIFDMVLDHFNFAHGRRRQPLISVLDFQPTQSKKTRTITSKASQRKPFTSCFLKNLSTQLATDLLSTGTYKQNLYKHKLSKSLKFKVGKTNWPTLELSEDKGGNNKSAKISSGDDEPEKDKENSKPPTNIGEQNDDNLPKDPPPALKRILPPLKASFDEAMELVRVERVGLSANVRKVSSAVQPSLERLEILWTSFFVCVVINGRGCDWDNMRFLAKQLDVEALHLVNLTTKQKKQEEGLKGHGAFKKNTRGKDNESLRLNLGVGLACIEEPIFKPNKKVHFGSPAASGNDLTISSPHCINGHGLLKFVNYSGGEWEIEVNRWHLSQCREYSTTSFRVVG</sequence>
<accession>A0A8K0DSZ5</accession>
<feature type="region of interest" description="Disordered" evidence="1">
    <location>
        <begin position="201"/>
        <end position="256"/>
    </location>
</feature>
<comment type="caution">
    <text evidence="2">The sequence shown here is derived from an EMBL/GenBank/DDBJ whole genome shotgun (WGS) entry which is preliminary data.</text>
</comment>
<organism evidence="2 3">
    <name type="scientific">Rhamnella rubrinervis</name>
    <dbReference type="NCBI Taxonomy" id="2594499"/>
    <lineage>
        <taxon>Eukaryota</taxon>
        <taxon>Viridiplantae</taxon>
        <taxon>Streptophyta</taxon>
        <taxon>Embryophyta</taxon>
        <taxon>Tracheophyta</taxon>
        <taxon>Spermatophyta</taxon>
        <taxon>Magnoliopsida</taxon>
        <taxon>eudicotyledons</taxon>
        <taxon>Gunneridae</taxon>
        <taxon>Pentapetalae</taxon>
        <taxon>rosids</taxon>
        <taxon>fabids</taxon>
        <taxon>Rosales</taxon>
        <taxon>Rhamnaceae</taxon>
        <taxon>rhamnoid group</taxon>
        <taxon>Rhamneae</taxon>
        <taxon>Rhamnella</taxon>
    </lineage>
</organism>
<protein>
    <submittedName>
        <fullName evidence="2">Uncharacterized protein</fullName>
    </submittedName>
</protein>
<keyword evidence="3" id="KW-1185">Reference proteome</keyword>
<dbReference type="EMBL" id="VOIH02000011">
    <property type="protein sequence ID" value="KAF3433549.1"/>
    <property type="molecule type" value="Genomic_DNA"/>
</dbReference>
<evidence type="ECO:0000256" key="1">
    <source>
        <dbReference type="SAM" id="MobiDB-lite"/>
    </source>
</evidence>
<evidence type="ECO:0000313" key="2">
    <source>
        <dbReference type="EMBL" id="KAF3433549.1"/>
    </source>
</evidence>
<reference evidence="2" key="1">
    <citation type="submission" date="2020-03" db="EMBL/GenBank/DDBJ databases">
        <title>A high-quality chromosome-level genome assembly of a woody plant with both climbing and erect habits, Rhamnella rubrinervis.</title>
        <authorList>
            <person name="Lu Z."/>
            <person name="Yang Y."/>
            <person name="Zhu X."/>
            <person name="Sun Y."/>
        </authorList>
    </citation>
    <scope>NUCLEOTIDE SEQUENCE</scope>
    <source>
        <strain evidence="2">BYM</strain>
        <tissue evidence="2">Leaf</tissue>
    </source>
</reference>
<evidence type="ECO:0000313" key="3">
    <source>
        <dbReference type="Proteomes" id="UP000796880"/>
    </source>
</evidence>
<name>A0A8K0DSZ5_9ROSA</name>
<gene>
    <name evidence="2" type="ORF">FNV43_RR24651</name>
</gene>
<proteinExistence type="predicted"/>
<dbReference type="AlphaFoldDB" id="A0A8K0DSZ5"/>
<dbReference type="Proteomes" id="UP000796880">
    <property type="component" value="Unassembled WGS sequence"/>
</dbReference>
<dbReference type="OrthoDB" id="1750920at2759"/>